<feature type="region of interest" description="Disordered" evidence="1">
    <location>
        <begin position="180"/>
        <end position="216"/>
    </location>
</feature>
<gene>
    <name evidence="2" type="ORF">AYI68_g6612</name>
</gene>
<feature type="compositionally biased region" description="Pro residues" evidence="1">
    <location>
        <begin position="193"/>
        <end position="206"/>
    </location>
</feature>
<dbReference type="OrthoDB" id="4080456at2759"/>
<dbReference type="InterPro" id="IPR009060">
    <property type="entry name" value="UBA-like_sf"/>
</dbReference>
<accession>A0A1R0GQZ7</accession>
<dbReference type="EMBL" id="LSSL01004631">
    <property type="protein sequence ID" value="OLY79321.1"/>
    <property type="molecule type" value="Genomic_DNA"/>
</dbReference>
<keyword evidence="3" id="KW-1185">Reference proteome</keyword>
<sequence length="421" mass="47019">MVEDLRRQYPSIKISRIQQIAKECMAQHGLADTLAAGLEIERQLADIVETQKRVLGPEFVGNRVEKRSGSGAKKIDLGDGNRWTTAQREVSVLCEMFPQMGISEIKSSYHSCGGSVEKTANRLYQLAEKSKLGVKNKAAGGGGNKGGKSQTVQHISNESDDYRWISDEDEDDGELVFVLKTKPKGSRAEPKPPEACPKPASEPAPGPEQQKRNESKTILKDTIKLSVVSDMFPEIDTNLLLDACKKFPNTDQVVEYIIKNIEVYANYKARPQPAKKPQPKKKEWSRIDANIVTKSSESVPVAKKHDESSGTIVIGGKDIANKPLISPMMHTSNKFQSVDLSDADIADARNYVHHNICAIDYEFCKHNHDSYLRKRNYFYEKASSSFKGRNKKGMSSGISSYYAEEARHFNLYFFLKHGTLA</sequence>
<reference evidence="2 3" key="1">
    <citation type="journal article" date="2016" name="Mol. Biol. Evol.">
        <title>Genome-Wide Survey of Gut Fungi (Harpellales) Reveals the First Horizontally Transferred Ubiquitin Gene from a Mosquito Host.</title>
        <authorList>
            <person name="Wang Y."/>
            <person name="White M.M."/>
            <person name="Kvist S."/>
            <person name="Moncalvo J.M."/>
        </authorList>
    </citation>
    <scope>NUCLEOTIDE SEQUENCE [LARGE SCALE GENOMIC DNA]</scope>
    <source>
        <strain evidence="2 3">ALG-7-W6</strain>
    </source>
</reference>
<organism evidence="2 3">
    <name type="scientific">Smittium mucronatum</name>
    <dbReference type="NCBI Taxonomy" id="133383"/>
    <lineage>
        <taxon>Eukaryota</taxon>
        <taxon>Fungi</taxon>
        <taxon>Fungi incertae sedis</taxon>
        <taxon>Zoopagomycota</taxon>
        <taxon>Kickxellomycotina</taxon>
        <taxon>Harpellomycetes</taxon>
        <taxon>Harpellales</taxon>
        <taxon>Legeriomycetaceae</taxon>
        <taxon>Smittium</taxon>
    </lineage>
</organism>
<feature type="region of interest" description="Disordered" evidence="1">
    <location>
        <begin position="135"/>
        <end position="155"/>
    </location>
</feature>
<dbReference type="AlphaFoldDB" id="A0A1R0GQZ7"/>
<evidence type="ECO:0000256" key="1">
    <source>
        <dbReference type="SAM" id="MobiDB-lite"/>
    </source>
</evidence>
<name>A0A1R0GQZ7_9FUNG</name>
<dbReference type="CDD" id="cd14279">
    <property type="entry name" value="CUE"/>
    <property type="match status" value="1"/>
</dbReference>
<evidence type="ECO:0000313" key="3">
    <source>
        <dbReference type="Proteomes" id="UP000187455"/>
    </source>
</evidence>
<evidence type="ECO:0008006" key="4">
    <source>
        <dbReference type="Google" id="ProtNLM"/>
    </source>
</evidence>
<dbReference type="Proteomes" id="UP000187455">
    <property type="component" value="Unassembled WGS sequence"/>
</dbReference>
<proteinExistence type="predicted"/>
<protein>
    <recommendedName>
        <fullName evidence="4">CUE domain-containing protein</fullName>
    </recommendedName>
</protein>
<evidence type="ECO:0000313" key="2">
    <source>
        <dbReference type="EMBL" id="OLY79321.1"/>
    </source>
</evidence>
<dbReference type="SUPFAM" id="SSF46934">
    <property type="entry name" value="UBA-like"/>
    <property type="match status" value="1"/>
</dbReference>
<comment type="caution">
    <text evidence="2">The sequence shown here is derived from an EMBL/GenBank/DDBJ whole genome shotgun (WGS) entry which is preliminary data.</text>
</comment>
<dbReference type="Gene3D" id="1.10.8.10">
    <property type="entry name" value="DNA helicase RuvA subunit, C-terminal domain"/>
    <property type="match status" value="1"/>
</dbReference>